<dbReference type="FunFam" id="3.40.630.10:FF:000084">
    <property type="entry name" value="Carboxypeptidase B2"/>
    <property type="match status" value="1"/>
</dbReference>
<dbReference type="InterPro" id="IPR000834">
    <property type="entry name" value="Peptidase_M14"/>
</dbReference>
<keyword evidence="6" id="KW-0645">Protease</keyword>
<keyword evidence="11" id="KW-0482">Metalloprotease</keyword>
<dbReference type="PROSITE" id="PS52035">
    <property type="entry name" value="PEPTIDASE_M14"/>
    <property type="match status" value="2"/>
</dbReference>
<dbReference type="GO" id="GO:0008270">
    <property type="term" value="F:zinc ion binding"/>
    <property type="evidence" value="ECO:0007669"/>
    <property type="project" value="InterPro"/>
</dbReference>
<dbReference type="InterPro" id="IPR036990">
    <property type="entry name" value="M14A-like_propep"/>
</dbReference>
<evidence type="ECO:0000256" key="15">
    <source>
        <dbReference type="PROSITE-ProRule" id="PRU01379"/>
    </source>
</evidence>
<keyword evidence="18" id="KW-1185">Reference proteome</keyword>
<evidence type="ECO:0000256" key="13">
    <source>
        <dbReference type="ARBA" id="ARBA00057299"/>
    </source>
</evidence>
<evidence type="ECO:0000256" key="8">
    <source>
        <dbReference type="ARBA" id="ARBA00022729"/>
    </source>
</evidence>
<comment type="cofactor">
    <cofactor evidence="1">
        <name>Zn(2+)</name>
        <dbReference type="ChEBI" id="CHEBI:29105"/>
    </cofactor>
</comment>
<evidence type="ECO:0000256" key="10">
    <source>
        <dbReference type="ARBA" id="ARBA00022833"/>
    </source>
</evidence>
<reference evidence="17 18" key="1">
    <citation type="journal article" date="2017" name="BMC Biol.">
        <title>Genomic innovations, transcriptional plasticity and gene loss underlying the evolution and divergence of two highly polyphagous and invasive Helicoverpa pest species.</title>
        <authorList>
            <person name="Pearce S.L."/>
            <person name="Clarke D.F."/>
            <person name="East P.D."/>
            <person name="Elfekih S."/>
            <person name="Gordon K.H."/>
            <person name="Jermiin L.S."/>
            <person name="McGaughran A."/>
            <person name="Oakeshott J.G."/>
            <person name="Papanikolaou A."/>
            <person name="Perera O.P."/>
            <person name="Rane R.V."/>
            <person name="Richards S."/>
            <person name="Tay W.T."/>
            <person name="Walsh T.K."/>
            <person name="Anderson A."/>
            <person name="Anderson C.J."/>
            <person name="Asgari S."/>
            <person name="Board P.G."/>
            <person name="Bretschneider A."/>
            <person name="Campbell P.M."/>
            <person name="Chertemps T."/>
            <person name="Christeller J.T."/>
            <person name="Coppin C.W."/>
            <person name="Downes S.J."/>
            <person name="Duan G."/>
            <person name="Farnsworth C.A."/>
            <person name="Good R.T."/>
            <person name="Han L.B."/>
            <person name="Han Y.C."/>
            <person name="Hatje K."/>
            <person name="Horne I."/>
            <person name="Huang Y.P."/>
            <person name="Hughes D.S."/>
            <person name="Jacquin-Joly E."/>
            <person name="James W."/>
            <person name="Jhangiani S."/>
            <person name="Kollmar M."/>
            <person name="Kuwar S.S."/>
            <person name="Li S."/>
            <person name="Liu N.Y."/>
            <person name="Maibeche M.T."/>
            <person name="Miller J.R."/>
            <person name="Montagne N."/>
            <person name="Perry T."/>
            <person name="Qu J."/>
            <person name="Song S.V."/>
            <person name="Sutton G.G."/>
            <person name="Vogel H."/>
            <person name="Walenz B.P."/>
            <person name="Xu W."/>
            <person name="Zhang H.J."/>
            <person name="Zou Z."/>
            <person name="Batterham P."/>
            <person name="Edwards O.R."/>
            <person name="Feyereisen R."/>
            <person name="Gibbs R.A."/>
            <person name="Heckel D.G."/>
            <person name="McGrath A."/>
            <person name="Robin C."/>
            <person name="Scherer S.E."/>
            <person name="Worley K.C."/>
            <person name="Wu Y.D."/>
        </authorList>
    </citation>
    <scope>NUCLEOTIDE SEQUENCE [LARGE SCALE GENOMIC DNA]</scope>
    <source>
        <strain evidence="17">Harm_GR_Male_#8</strain>
        <tissue evidence="17">Whole organism</tissue>
    </source>
</reference>
<dbReference type="SMART" id="SM00631">
    <property type="entry name" value="Zn_pept"/>
    <property type="match status" value="2"/>
</dbReference>
<evidence type="ECO:0000256" key="14">
    <source>
        <dbReference type="ARBA" id="ARBA00069039"/>
    </source>
</evidence>
<proteinExistence type="inferred from homology"/>
<dbReference type="InterPro" id="IPR003146">
    <property type="entry name" value="M14A_act_pep"/>
</dbReference>
<evidence type="ECO:0000256" key="1">
    <source>
        <dbReference type="ARBA" id="ARBA00001947"/>
    </source>
</evidence>
<dbReference type="EMBL" id="KZ150003">
    <property type="protein sequence ID" value="PZC75273.1"/>
    <property type="molecule type" value="Genomic_DNA"/>
</dbReference>
<name>A0A2W1BU55_HELAM</name>
<evidence type="ECO:0000256" key="6">
    <source>
        <dbReference type="ARBA" id="ARBA00022670"/>
    </source>
</evidence>
<evidence type="ECO:0000256" key="11">
    <source>
        <dbReference type="ARBA" id="ARBA00023049"/>
    </source>
</evidence>
<dbReference type="PANTHER" id="PTHR11705:SF153">
    <property type="entry name" value="ZINC CARBOXYPEPTIDASE A 1-LIKE PROTEIN"/>
    <property type="match status" value="1"/>
</dbReference>
<dbReference type="Gene3D" id="3.40.630.10">
    <property type="entry name" value="Zn peptidases"/>
    <property type="match status" value="3"/>
</dbReference>
<evidence type="ECO:0000256" key="7">
    <source>
        <dbReference type="ARBA" id="ARBA00022723"/>
    </source>
</evidence>
<dbReference type="OrthoDB" id="3626597at2759"/>
<evidence type="ECO:0000256" key="9">
    <source>
        <dbReference type="ARBA" id="ARBA00022801"/>
    </source>
</evidence>
<dbReference type="AlphaFoldDB" id="A0A2W1BU55"/>
<keyword evidence="12" id="KW-1015">Disulfide bond</keyword>
<evidence type="ECO:0000256" key="12">
    <source>
        <dbReference type="ARBA" id="ARBA00023157"/>
    </source>
</evidence>
<dbReference type="GO" id="GO:0006508">
    <property type="term" value="P:proteolysis"/>
    <property type="evidence" value="ECO:0007669"/>
    <property type="project" value="UniProtKB-KW"/>
</dbReference>
<dbReference type="Gene3D" id="3.30.70.340">
    <property type="entry name" value="Metallocarboxypeptidase-like"/>
    <property type="match status" value="2"/>
</dbReference>
<protein>
    <recommendedName>
        <fullName evidence="14">Zinc carboxypeptidase A 1</fullName>
    </recommendedName>
</protein>
<comment type="caution">
    <text evidence="15">Lacks conserved residue(s) required for the propagation of feature annotation.</text>
</comment>
<keyword evidence="4" id="KW-0964">Secreted</keyword>
<evidence type="ECO:0000313" key="17">
    <source>
        <dbReference type="EMBL" id="PZC75273.1"/>
    </source>
</evidence>
<comment type="similarity">
    <text evidence="3 15">Belongs to the peptidase M14 family.</text>
</comment>
<feature type="domain" description="Peptidase M14" evidence="16">
    <location>
        <begin position="71"/>
        <end position="342"/>
    </location>
</feature>
<comment type="subcellular location">
    <subcellularLocation>
        <location evidence="2">Secreted</location>
    </subcellularLocation>
</comment>
<evidence type="ECO:0000256" key="2">
    <source>
        <dbReference type="ARBA" id="ARBA00004613"/>
    </source>
</evidence>
<keyword evidence="10" id="KW-0862">Zinc</keyword>
<keyword evidence="7" id="KW-0479">Metal-binding</keyword>
<keyword evidence="8" id="KW-0732">Signal</keyword>
<dbReference type="Pfam" id="PF02244">
    <property type="entry name" value="Propep_M14"/>
    <property type="match status" value="2"/>
</dbReference>
<dbReference type="SUPFAM" id="SSF54897">
    <property type="entry name" value="Protease propeptides/inhibitors"/>
    <property type="match status" value="2"/>
</dbReference>
<sequence>MYDVNFWREPGLLYKPVDFVVSPEVKPVFLKEANNLGLYLTTMIVDVQKAFDMQTVKTYIRRKMDSFDWYSYYRTEDIYQWLRDLAKAHPSEMELHSIGRTYENRDIMSVRIQLKGSKNRSRVIVEGGIHAREWIAPAFVTYFIHQIIKAPSSNNMVLKEIALTYEWFFVPILNPDGYEYSHGERNMCNDAKTKIAQRFNTQYTVGTAYDTVGYVTSGVSGCWVKRRLRVPYVVTFELRDSGFHGFALPPNKILPTCQETMDGVLSLLSPRRDKFTELRITDSARPAVLVITVSAEKVRYDNYALYKVNPETEEQLKFLKDLYEKNEEYDFWKAPSHVGEYVSLVSPPELKEELEHSLKKRSIYFEITLNNLQEAFDAQLYSRRKRDTREGLYWTNYQTIDEIYGWFSDLERNNSNVVSVVTIGQTHEGRNITGIKISRGSGDRVFFLQAGELGADWLSPVILTYIANELIFSNDPEIKAAAEDFTWYIFPLTNPDGFQFSQDSVRLWMKNRRPISTGVVGVDLSKNWNSQWGVSGGSHSPSASNFIGEGPFSEPETRQLSNFIDSVSSKLTAFLSFRSFGQRFLIPFAHSNDPIYNYNEMVTIGRRAMGSLAVRYNTQYLVGTSKAVHDGATGSVTDWVKYRYRPRIAATYMLRDTGNSGFSLPVNQIIPTAEETLDSLLAIIREAKFINVL</sequence>
<keyword evidence="5" id="KW-0121">Carboxypeptidase</keyword>
<dbReference type="Proteomes" id="UP000249218">
    <property type="component" value="Unassembled WGS sequence"/>
</dbReference>
<dbReference type="PANTHER" id="PTHR11705">
    <property type="entry name" value="PROTEASE FAMILY M14 CARBOXYPEPTIDASE A,B"/>
    <property type="match status" value="1"/>
</dbReference>
<dbReference type="SUPFAM" id="SSF53187">
    <property type="entry name" value="Zn-dependent exopeptidases"/>
    <property type="match status" value="2"/>
</dbReference>
<accession>A0A2W1BU55</accession>
<evidence type="ECO:0000256" key="4">
    <source>
        <dbReference type="ARBA" id="ARBA00022525"/>
    </source>
</evidence>
<dbReference type="FunFam" id="3.40.630.10:FF:000040">
    <property type="entry name" value="zinc carboxypeptidase"/>
    <property type="match status" value="1"/>
</dbReference>
<evidence type="ECO:0000256" key="3">
    <source>
        <dbReference type="ARBA" id="ARBA00005988"/>
    </source>
</evidence>
<dbReference type="FunFam" id="3.30.70.340:FF:000002">
    <property type="entry name" value="Carboxypeptidase A"/>
    <property type="match status" value="1"/>
</dbReference>
<evidence type="ECO:0000313" key="18">
    <source>
        <dbReference type="Proteomes" id="UP000249218"/>
    </source>
</evidence>
<dbReference type="GO" id="GO:0005615">
    <property type="term" value="C:extracellular space"/>
    <property type="evidence" value="ECO:0007669"/>
    <property type="project" value="TreeGrafter"/>
</dbReference>
<feature type="domain" description="Peptidase M14" evidence="16">
    <location>
        <begin position="396"/>
        <end position="687"/>
    </location>
</feature>
<gene>
    <name evidence="17" type="primary">HaOG206505</name>
    <name evidence="17" type="ORF">B5X24_HaOG206505</name>
</gene>
<feature type="active site" description="Proton donor/acceptor" evidence="15">
    <location>
        <position position="311"/>
    </location>
</feature>
<evidence type="ECO:0000256" key="5">
    <source>
        <dbReference type="ARBA" id="ARBA00022645"/>
    </source>
</evidence>
<organism evidence="17 18">
    <name type="scientific">Helicoverpa armigera</name>
    <name type="common">Cotton bollworm</name>
    <name type="synonym">Heliothis armigera</name>
    <dbReference type="NCBI Taxonomy" id="29058"/>
    <lineage>
        <taxon>Eukaryota</taxon>
        <taxon>Metazoa</taxon>
        <taxon>Ecdysozoa</taxon>
        <taxon>Arthropoda</taxon>
        <taxon>Hexapoda</taxon>
        <taxon>Insecta</taxon>
        <taxon>Pterygota</taxon>
        <taxon>Neoptera</taxon>
        <taxon>Endopterygota</taxon>
        <taxon>Lepidoptera</taxon>
        <taxon>Glossata</taxon>
        <taxon>Ditrysia</taxon>
        <taxon>Noctuoidea</taxon>
        <taxon>Noctuidae</taxon>
        <taxon>Heliothinae</taxon>
        <taxon>Helicoverpa</taxon>
    </lineage>
</organism>
<dbReference type="Pfam" id="PF00246">
    <property type="entry name" value="Peptidase_M14"/>
    <property type="match status" value="3"/>
</dbReference>
<keyword evidence="9" id="KW-0378">Hydrolase</keyword>
<dbReference type="GO" id="GO:0004181">
    <property type="term" value="F:metallocarboxypeptidase activity"/>
    <property type="evidence" value="ECO:0007669"/>
    <property type="project" value="InterPro"/>
</dbReference>
<comment type="function">
    <text evidence="13">Involved in the digestion of the blood meal.</text>
</comment>
<evidence type="ECO:0000259" key="16">
    <source>
        <dbReference type="PROSITE" id="PS52035"/>
    </source>
</evidence>